<dbReference type="Gene3D" id="1.10.357.10">
    <property type="entry name" value="Tetracycline Repressor, domain 2"/>
    <property type="match status" value="1"/>
</dbReference>
<dbReference type="Pfam" id="PF00440">
    <property type="entry name" value="TetR_N"/>
    <property type="match status" value="1"/>
</dbReference>
<reference evidence="4" key="1">
    <citation type="submission" date="2020-09" db="EMBL/GenBank/DDBJ databases">
        <title>Novel species in genus Aeromicrobium.</title>
        <authorList>
            <person name="Zhang G."/>
        </authorList>
    </citation>
    <scope>NUCLEOTIDE SEQUENCE</scope>
    <source>
        <strain evidence="4">Zg-636</strain>
    </source>
</reference>
<accession>A0A8I0EW35</accession>
<feature type="DNA-binding region" description="H-T-H motif" evidence="2">
    <location>
        <begin position="52"/>
        <end position="71"/>
    </location>
</feature>
<evidence type="ECO:0000256" key="1">
    <source>
        <dbReference type="ARBA" id="ARBA00023125"/>
    </source>
</evidence>
<dbReference type="Proteomes" id="UP000620591">
    <property type="component" value="Unassembled WGS sequence"/>
</dbReference>
<gene>
    <name evidence="4" type="ORF">IBG24_09730</name>
</gene>
<name>A0A8I0EW35_9ACTN</name>
<organism evidence="4 5">
    <name type="scientific">Aeromicrobium senzhongii</name>
    <dbReference type="NCBI Taxonomy" id="2663859"/>
    <lineage>
        <taxon>Bacteria</taxon>
        <taxon>Bacillati</taxon>
        <taxon>Actinomycetota</taxon>
        <taxon>Actinomycetes</taxon>
        <taxon>Propionibacteriales</taxon>
        <taxon>Nocardioidaceae</taxon>
        <taxon>Aeromicrobium</taxon>
    </lineage>
</organism>
<evidence type="ECO:0000313" key="5">
    <source>
        <dbReference type="Proteomes" id="UP000620591"/>
    </source>
</evidence>
<dbReference type="InterPro" id="IPR009057">
    <property type="entry name" value="Homeodomain-like_sf"/>
</dbReference>
<dbReference type="PROSITE" id="PS50977">
    <property type="entry name" value="HTH_TETR_2"/>
    <property type="match status" value="1"/>
</dbReference>
<dbReference type="InterPro" id="IPR001647">
    <property type="entry name" value="HTH_TetR"/>
</dbReference>
<evidence type="ECO:0000313" key="4">
    <source>
        <dbReference type="EMBL" id="MBC9226594.1"/>
    </source>
</evidence>
<proteinExistence type="predicted"/>
<dbReference type="GO" id="GO:0003677">
    <property type="term" value="F:DNA binding"/>
    <property type="evidence" value="ECO:0007669"/>
    <property type="project" value="UniProtKB-UniRule"/>
</dbReference>
<dbReference type="EMBL" id="JACTVM010000002">
    <property type="protein sequence ID" value="MBC9226594.1"/>
    <property type="molecule type" value="Genomic_DNA"/>
</dbReference>
<dbReference type="SUPFAM" id="SSF46689">
    <property type="entry name" value="Homeodomain-like"/>
    <property type="match status" value="1"/>
</dbReference>
<dbReference type="AlphaFoldDB" id="A0A8I0EW35"/>
<evidence type="ECO:0000256" key="2">
    <source>
        <dbReference type="PROSITE-ProRule" id="PRU00335"/>
    </source>
</evidence>
<feature type="domain" description="HTH tetR-type" evidence="3">
    <location>
        <begin position="29"/>
        <end position="89"/>
    </location>
</feature>
<keyword evidence="1 2" id="KW-0238">DNA-binding</keyword>
<dbReference type="RefSeq" id="WP_187769413.1">
    <property type="nucleotide sequence ID" value="NZ_JACTVM010000002.1"/>
</dbReference>
<comment type="caution">
    <text evidence="4">The sequence shown here is derived from an EMBL/GenBank/DDBJ whole genome shotgun (WGS) entry which is preliminary data.</text>
</comment>
<sequence length="222" mass="24091">MPAETLSLLPDRAGLPRGRAALSEAEVGAAHRARIMQAVTDEVAEVGYARTTVAGITARARISRTTFYQWFAGKEESFAAAHEAISEQLVQVIRERAATTPDSAWQDRIALGVQALAHSLEARPTFARSYLVEVHGAGERLGQQRDRVVDRHARSLARVAGLAAAAGASVRIPTEWEVVGAIGATEELFARQIRRTPPRRRLRLAGLVDPVVTIHTAVLRPL</sequence>
<protein>
    <submittedName>
        <fullName evidence="4">TetR/AcrR family transcriptional regulator</fullName>
    </submittedName>
</protein>
<evidence type="ECO:0000259" key="3">
    <source>
        <dbReference type="PROSITE" id="PS50977"/>
    </source>
</evidence>